<organism evidence="1 2">
    <name type="scientific">Ranatra chinensis</name>
    <dbReference type="NCBI Taxonomy" id="642074"/>
    <lineage>
        <taxon>Eukaryota</taxon>
        <taxon>Metazoa</taxon>
        <taxon>Ecdysozoa</taxon>
        <taxon>Arthropoda</taxon>
        <taxon>Hexapoda</taxon>
        <taxon>Insecta</taxon>
        <taxon>Pterygota</taxon>
        <taxon>Neoptera</taxon>
        <taxon>Paraneoptera</taxon>
        <taxon>Hemiptera</taxon>
        <taxon>Heteroptera</taxon>
        <taxon>Panheteroptera</taxon>
        <taxon>Nepomorpha</taxon>
        <taxon>Nepidae</taxon>
        <taxon>Ranatrinae</taxon>
        <taxon>Ranatra</taxon>
    </lineage>
</organism>
<proteinExistence type="predicted"/>
<evidence type="ECO:0000313" key="1">
    <source>
        <dbReference type="EMBL" id="KAL1131656.1"/>
    </source>
</evidence>
<evidence type="ECO:0000313" key="2">
    <source>
        <dbReference type="Proteomes" id="UP001558652"/>
    </source>
</evidence>
<gene>
    <name evidence="1" type="ORF">AAG570_011269</name>
</gene>
<protein>
    <submittedName>
        <fullName evidence="1">Uncharacterized protein</fullName>
    </submittedName>
</protein>
<dbReference type="Proteomes" id="UP001558652">
    <property type="component" value="Unassembled WGS sequence"/>
</dbReference>
<keyword evidence="2" id="KW-1185">Reference proteome</keyword>
<sequence>MASKRRNTFYQNKKQEATEIGREQLVERSYPLVTLPDVGYWKKGHYSTRRSRGQRLLRDWERKIGRIPGDWGEFQVWSERFQIFREGLVATARSTEAMGCYGITALLIFALVLDPARSSASSARPKRQESYRGDGSVTNFLGQLTSLINSNGGLGPAIQQAVGGAGSAYGQQNYQQQQQAYQQQQEAYQQQQQYQQHQQYPPPYLRPNGFLGALASIARYDDLKCVPRLLCEVTSGSKPGGYDGKDNSLIPFASKDSLIANQSSYPPQRLKRHWFRGLLEKLWHCYRGEVVAMDVKLIITSLMALELKTAPLNLDT</sequence>
<reference evidence="1 2" key="1">
    <citation type="submission" date="2024-07" db="EMBL/GenBank/DDBJ databases">
        <title>Chromosome-level genome assembly of the water stick insect Ranatra chinensis (Heteroptera: Nepidae).</title>
        <authorList>
            <person name="Liu X."/>
        </authorList>
    </citation>
    <scope>NUCLEOTIDE SEQUENCE [LARGE SCALE GENOMIC DNA]</scope>
    <source>
        <strain evidence="1">Cailab_2021Rc</strain>
        <tissue evidence="1">Muscle</tissue>
    </source>
</reference>
<accession>A0ABD0YK43</accession>
<dbReference type="AlphaFoldDB" id="A0ABD0YK43"/>
<comment type="caution">
    <text evidence="1">The sequence shown here is derived from an EMBL/GenBank/DDBJ whole genome shotgun (WGS) entry which is preliminary data.</text>
</comment>
<name>A0ABD0YK43_9HEMI</name>
<dbReference type="EMBL" id="JBFDAA010000006">
    <property type="protein sequence ID" value="KAL1131656.1"/>
    <property type="molecule type" value="Genomic_DNA"/>
</dbReference>